<feature type="transmembrane region" description="Helical" evidence="1">
    <location>
        <begin position="81"/>
        <end position="103"/>
    </location>
</feature>
<dbReference type="Proteomes" id="UP000596938">
    <property type="component" value="Unassembled WGS sequence"/>
</dbReference>
<evidence type="ECO:0008006" key="4">
    <source>
        <dbReference type="Google" id="ProtNLM"/>
    </source>
</evidence>
<dbReference type="EMBL" id="BMKU01000012">
    <property type="protein sequence ID" value="GGH06100.1"/>
    <property type="molecule type" value="Genomic_DNA"/>
</dbReference>
<keyword evidence="1" id="KW-0812">Transmembrane</keyword>
<accession>A0ABQ1XY49</accession>
<keyword evidence="1" id="KW-1133">Transmembrane helix</keyword>
<evidence type="ECO:0000313" key="3">
    <source>
        <dbReference type="Proteomes" id="UP000596938"/>
    </source>
</evidence>
<reference evidence="3" key="1">
    <citation type="journal article" date="2019" name="Int. J. Syst. Evol. Microbiol.">
        <title>The Global Catalogue of Microorganisms (GCM) 10K type strain sequencing project: providing services to taxonomists for standard genome sequencing and annotation.</title>
        <authorList>
            <consortium name="The Broad Institute Genomics Platform"/>
            <consortium name="The Broad Institute Genome Sequencing Center for Infectious Disease"/>
            <person name="Wu L."/>
            <person name="Ma J."/>
        </authorList>
    </citation>
    <scope>NUCLEOTIDE SEQUENCE [LARGE SCALE GENOMIC DNA]</scope>
    <source>
        <strain evidence="3">CGMCC 1.1927</strain>
    </source>
</reference>
<dbReference type="RefSeq" id="WP_377102745.1">
    <property type="nucleotide sequence ID" value="NZ_JBHMBR010000009.1"/>
</dbReference>
<proteinExistence type="predicted"/>
<sequence>MPKRAEVDTSLLRRSELAEYRRLKRIADSAELVKMVEASNAPMAPVAARRLWVARLVYVIIWIIGIVVAATVGGAMYGTTFIMGAAMYTAFTLGCLLSVTFNCQSEFAAGRAKKDALRAVDEYLKSIGYANRLERTRDSDHDDFQFKSRRRMQHEWYGDHSELNWQHREQATVLGMDADTYVSNFLENDKD</sequence>
<protein>
    <recommendedName>
        <fullName evidence="4">SMODS and SLOG-associating 2TM effector domain-containing protein</fullName>
    </recommendedName>
</protein>
<gene>
    <name evidence="2" type="ORF">GCM10011577_33070</name>
</gene>
<keyword evidence="1" id="KW-0472">Membrane</keyword>
<feature type="transmembrane region" description="Helical" evidence="1">
    <location>
        <begin position="56"/>
        <end position="75"/>
    </location>
</feature>
<evidence type="ECO:0000313" key="2">
    <source>
        <dbReference type="EMBL" id="GGH06100.1"/>
    </source>
</evidence>
<keyword evidence="3" id="KW-1185">Reference proteome</keyword>
<organism evidence="2 3">
    <name type="scientific">Pseudarthrobacter polychromogenes</name>
    <dbReference type="NCBI Taxonomy" id="1676"/>
    <lineage>
        <taxon>Bacteria</taxon>
        <taxon>Bacillati</taxon>
        <taxon>Actinomycetota</taxon>
        <taxon>Actinomycetes</taxon>
        <taxon>Micrococcales</taxon>
        <taxon>Micrococcaceae</taxon>
        <taxon>Pseudarthrobacter</taxon>
    </lineage>
</organism>
<evidence type="ECO:0000256" key="1">
    <source>
        <dbReference type="SAM" id="Phobius"/>
    </source>
</evidence>
<comment type="caution">
    <text evidence="2">The sequence shown here is derived from an EMBL/GenBank/DDBJ whole genome shotgun (WGS) entry which is preliminary data.</text>
</comment>
<name>A0ABQ1XY49_9MICC</name>